<accession>A0ABD2GCQ5</accession>
<organism evidence="6 7">
    <name type="scientific">Pagothenia borchgrevinki</name>
    <name type="common">Bald rockcod</name>
    <name type="synonym">Trematomus borchgrevinki</name>
    <dbReference type="NCBI Taxonomy" id="8213"/>
    <lineage>
        <taxon>Eukaryota</taxon>
        <taxon>Metazoa</taxon>
        <taxon>Chordata</taxon>
        <taxon>Craniata</taxon>
        <taxon>Vertebrata</taxon>
        <taxon>Euteleostomi</taxon>
        <taxon>Actinopterygii</taxon>
        <taxon>Neopterygii</taxon>
        <taxon>Teleostei</taxon>
        <taxon>Neoteleostei</taxon>
        <taxon>Acanthomorphata</taxon>
        <taxon>Eupercaria</taxon>
        <taxon>Perciformes</taxon>
        <taxon>Notothenioidei</taxon>
        <taxon>Nototheniidae</taxon>
        <taxon>Pagothenia</taxon>
    </lineage>
</organism>
<dbReference type="InterPro" id="IPR047865">
    <property type="entry name" value="Ribosomal_uL10_bac_type"/>
</dbReference>
<dbReference type="InterPro" id="IPR043141">
    <property type="entry name" value="Ribosomal_uL10-like_sf"/>
</dbReference>
<sequence>MAATLCRILLQKQGWLPFTQCVRHGSKSVTRHKRPLHFLKQKLMSVTRYIPPPRPVPLGAYPRQTSRDQEDHPFTILIKKSLKSVFQESKMIAAVQNSGSTADAMILLKYKLHKHGIEVKFFPNQVVRSFLKDSTYSNMAPLFIGHTVLFICKEPKVKEMLSCLRNSRHMLLLGACIDNTLLSAQGVVSYSKLPSVAVVQGELVSGLTLLTSQTASMLQHHPAQLSALLQQHVKQQSSEGEPKAEEAP</sequence>
<dbReference type="SUPFAM" id="SSF160369">
    <property type="entry name" value="Ribosomal protein L10-like"/>
    <property type="match status" value="1"/>
</dbReference>
<name>A0ABD2GCQ5_PAGBO</name>
<comment type="caution">
    <text evidence="6">The sequence shown here is derived from an EMBL/GenBank/DDBJ whole genome shotgun (WGS) entry which is preliminary data.</text>
</comment>
<reference evidence="6 7" key="2">
    <citation type="journal article" date="2024" name="G3 (Bethesda)">
        <title>The genome of the cryopelagic Antarctic bald notothen, Trematomus borchgrevinki.</title>
        <authorList>
            <person name="Rayamajhi N."/>
            <person name="Rivera-Colon A.G."/>
            <person name="Minhas B.F."/>
            <person name="Cheng C.C."/>
            <person name="Catchen J.M."/>
        </authorList>
    </citation>
    <scope>NUCLEOTIDE SEQUENCE [LARGE SCALE GENOMIC DNA]</scope>
    <source>
        <strain evidence="6">AGRC-2024</strain>
    </source>
</reference>
<keyword evidence="3" id="KW-0687">Ribonucleoprotein</keyword>
<dbReference type="AlphaFoldDB" id="A0ABD2GCQ5"/>
<dbReference type="Proteomes" id="UP001619887">
    <property type="component" value="Unassembled WGS sequence"/>
</dbReference>
<dbReference type="Pfam" id="PF00466">
    <property type="entry name" value="Ribosomal_L10"/>
    <property type="match status" value="1"/>
</dbReference>
<evidence type="ECO:0000256" key="3">
    <source>
        <dbReference type="ARBA" id="ARBA00023274"/>
    </source>
</evidence>
<evidence type="ECO:0000256" key="1">
    <source>
        <dbReference type="ARBA" id="ARBA00008889"/>
    </source>
</evidence>
<gene>
    <name evidence="6" type="ORF">OYC64_001943</name>
</gene>
<dbReference type="EMBL" id="JBIYXZ010002080">
    <property type="protein sequence ID" value="KAL3051810.1"/>
    <property type="molecule type" value="Genomic_DNA"/>
</dbReference>
<reference evidence="6 7" key="1">
    <citation type="journal article" date="2022" name="G3 (Bethesda)">
        <title>Evaluating Illumina-, Nanopore-, and PacBio-based genome assembly strategies with the bald notothen, Trematomus borchgrevinki.</title>
        <authorList>
            <person name="Rayamajhi N."/>
            <person name="Cheng C.C."/>
            <person name="Catchen J.M."/>
        </authorList>
    </citation>
    <scope>NUCLEOTIDE SEQUENCE [LARGE SCALE GENOMIC DNA]</scope>
    <source>
        <strain evidence="6">AGRC-2024</strain>
    </source>
</reference>
<keyword evidence="7" id="KW-1185">Reference proteome</keyword>
<evidence type="ECO:0000256" key="4">
    <source>
        <dbReference type="ARBA" id="ARBA00035707"/>
    </source>
</evidence>
<evidence type="ECO:0000313" key="7">
    <source>
        <dbReference type="Proteomes" id="UP001619887"/>
    </source>
</evidence>
<dbReference type="GO" id="GO:0005840">
    <property type="term" value="C:ribosome"/>
    <property type="evidence" value="ECO:0007669"/>
    <property type="project" value="UniProtKB-KW"/>
</dbReference>
<proteinExistence type="inferred from homology"/>
<evidence type="ECO:0000256" key="2">
    <source>
        <dbReference type="ARBA" id="ARBA00022980"/>
    </source>
</evidence>
<dbReference type="GO" id="GO:1990904">
    <property type="term" value="C:ribonucleoprotein complex"/>
    <property type="evidence" value="ECO:0007669"/>
    <property type="project" value="UniProtKB-KW"/>
</dbReference>
<evidence type="ECO:0000256" key="5">
    <source>
        <dbReference type="ARBA" id="ARBA00035716"/>
    </source>
</evidence>
<protein>
    <recommendedName>
        <fullName evidence="4">Large ribosomal subunit protein uL10m</fullName>
    </recommendedName>
    <alternativeName>
        <fullName evidence="5">39S ribosomal protein L10, mitochondrial</fullName>
    </alternativeName>
</protein>
<comment type="similarity">
    <text evidence="1">Belongs to the universal ribosomal protein uL10 family.</text>
</comment>
<dbReference type="InterPro" id="IPR001790">
    <property type="entry name" value="Ribosomal_uL10"/>
</dbReference>
<dbReference type="PANTHER" id="PTHR11560">
    <property type="entry name" value="39S RIBOSOMAL PROTEIN L10, MITOCHONDRIAL"/>
    <property type="match status" value="1"/>
</dbReference>
<dbReference type="Gene3D" id="3.30.70.1730">
    <property type="match status" value="1"/>
</dbReference>
<keyword evidence="2" id="KW-0689">Ribosomal protein</keyword>
<evidence type="ECO:0000313" key="6">
    <source>
        <dbReference type="EMBL" id="KAL3051810.1"/>
    </source>
</evidence>